<feature type="compositionally biased region" description="Low complexity" evidence="1">
    <location>
        <begin position="17"/>
        <end position="26"/>
    </location>
</feature>
<name>A0A4Q2RK23_9HYPH</name>
<gene>
    <name evidence="2" type="ORF">D3272_00315</name>
</gene>
<proteinExistence type="predicted"/>
<accession>A0A4Q2RK23</accession>
<feature type="compositionally biased region" description="Acidic residues" evidence="1">
    <location>
        <begin position="27"/>
        <end position="51"/>
    </location>
</feature>
<sequence length="199" mass="19832">MVSAVEPEAPVAEVSSAAPDAEATAAPEDDGLDDDAVDDDATDEDATEDDVAAVAPLVGPASAVAVPRSSPMVVSRLCNCFNAAASVLLASVEPVADVPSAEVDGGGPGGGPPGPPGPPRLPEAELSASAPESSPASAPDPVWICDRTDRKFDRAELVPLASTAVLPAAVSLVVDDVPLPVAVSAVAWPIVALCWVRAM</sequence>
<feature type="region of interest" description="Disordered" evidence="1">
    <location>
        <begin position="1"/>
        <end position="52"/>
    </location>
</feature>
<evidence type="ECO:0000313" key="3">
    <source>
        <dbReference type="Proteomes" id="UP000289411"/>
    </source>
</evidence>
<feature type="compositionally biased region" description="Low complexity" evidence="1">
    <location>
        <begin position="124"/>
        <end position="141"/>
    </location>
</feature>
<organism evidence="2 3">
    <name type="scientific">Lichenibacterium ramalinae</name>
    <dbReference type="NCBI Taxonomy" id="2316527"/>
    <lineage>
        <taxon>Bacteria</taxon>
        <taxon>Pseudomonadati</taxon>
        <taxon>Pseudomonadota</taxon>
        <taxon>Alphaproteobacteria</taxon>
        <taxon>Hyphomicrobiales</taxon>
        <taxon>Lichenihabitantaceae</taxon>
        <taxon>Lichenibacterium</taxon>
    </lineage>
</organism>
<evidence type="ECO:0000256" key="1">
    <source>
        <dbReference type="SAM" id="MobiDB-lite"/>
    </source>
</evidence>
<keyword evidence="3" id="KW-1185">Reference proteome</keyword>
<dbReference type="Proteomes" id="UP000289411">
    <property type="component" value="Unassembled WGS sequence"/>
</dbReference>
<evidence type="ECO:0000313" key="2">
    <source>
        <dbReference type="EMBL" id="RYB07613.1"/>
    </source>
</evidence>
<protein>
    <submittedName>
        <fullName evidence="2">Uncharacterized protein</fullName>
    </submittedName>
</protein>
<dbReference type="EMBL" id="QYBC01000001">
    <property type="protein sequence ID" value="RYB07613.1"/>
    <property type="molecule type" value="Genomic_DNA"/>
</dbReference>
<dbReference type="AlphaFoldDB" id="A0A4Q2RK23"/>
<feature type="region of interest" description="Disordered" evidence="1">
    <location>
        <begin position="99"/>
        <end position="142"/>
    </location>
</feature>
<feature type="compositionally biased region" description="Pro residues" evidence="1">
    <location>
        <begin position="110"/>
        <end position="121"/>
    </location>
</feature>
<reference evidence="2 3" key="1">
    <citation type="submission" date="2018-09" db="EMBL/GenBank/DDBJ databases">
        <authorList>
            <person name="Grouzdev D.S."/>
            <person name="Krutkina M.S."/>
        </authorList>
    </citation>
    <scope>NUCLEOTIDE SEQUENCE [LARGE SCALE GENOMIC DNA]</scope>
    <source>
        <strain evidence="2 3">RmlP001</strain>
    </source>
</reference>
<reference evidence="2 3" key="2">
    <citation type="submission" date="2019-02" db="EMBL/GenBank/DDBJ databases">
        <title>'Lichenibacterium ramalinii' gen. nov. sp. nov., 'Lichenibacterium minor' gen. nov. sp. nov.</title>
        <authorList>
            <person name="Pankratov T."/>
        </authorList>
    </citation>
    <scope>NUCLEOTIDE SEQUENCE [LARGE SCALE GENOMIC DNA]</scope>
    <source>
        <strain evidence="2 3">RmlP001</strain>
    </source>
</reference>
<comment type="caution">
    <text evidence="2">The sequence shown here is derived from an EMBL/GenBank/DDBJ whole genome shotgun (WGS) entry which is preliminary data.</text>
</comment>